<accession>A0ABS0ZWT7</accession>
<sequence length="80" mass="9228">MQDYLLESLKLQRIDFFLKLVAASDCSDEEKRLAIQWVSELTDELMAKIRNHGYSRTMDFSQNTSEDLALSAYESCSSQI</sequence>
<evidence type="ECO:0000313" key="2">
    <source>
        <dbReference type="Proteomes" id="UP000746649"/>
    </source>
</evidence>
<dbReference type="Proteomes" id="UP000746649">
    <property type="component" value="Unassembled WGS sequence"/>
</dbReference>
<evidence type="ECO:0000313" key="1">
    <source>
        <dbReference type="EMBL" id="MBJ8383278.1"/>
    </source>
</evidence>
<name>A0ABS0ZWT7_9ENTR</name>
<evidence type="ECO:0008006" key="3">
    <source>
        <dbReference type="Google" id="ProtNLM"/>
    </source>
</evidence>
<organism evidence="1 2">
    <name type="scientific">Citrobacter sedlakii</name>
    <dbReference type="NCBI Taxonomy" id="67826"/>
    <lineage>
        <taxon>Bacteria</taxon>
        <taxon>Pseudomonadati</taxon>
        <taxon>Pseudomonadota</taxon>
        <taxon>Gammaproteobacteria</taxon>
        <taxon>Enterobacterales</taxon>
        <taxon>Enterobacteriaceae</taxon>
        <taxon>Citrobacter</taxon>
        <taxon>Citrobacter freundii complex</taxon>
    </lineage>
</organism>
<comment type="caution">
    <text evidence="1">The sequence shown here is derived from an EMBL/GenBank/DDBJ whole genome shotgun (WGS) entry which is preliminary data.</text>
</comment>
<reference evidence="1 2" key="1">
    <citation type="submission" date="2020-11" db="EMBL/GenBank/DDBJ databases">
        <title>Enhanced detection system for hospital associated transmission using whole genome sequencing surveillance.</title>
        <authorList>
            <person name="Harrison L.H."/>
            <person name="Van Tyne D."/>
            <person name="Marsh J.W."/>
            <person name="Griffith M.P."/>
            <person name="Snyder D.J."/>
            <person name="Cooper V.S."/>
            <person name="Mustapha M."/>
        </authorList>
    </citation>
    <scope>NUCLEOTIDE SEQUENCE [LARGE SCALE GENOMIC DNA]</scope>
    <source>
        <strain evidence="1 2">CB00117</strain>
    </source>
</reference>
<dbReference type="RefSeq" id="WP_200035955.1">
    <property type="nucleotide sequence ID" value="NZ_JADWND010000013.1"/>
</dbReference>
<keyword evidence="2" id="KW-1185">Reference proteome</keyword>
<gene>
    <name evidence="1" type="ORF">I6M88_20210</name>
</gene>
<dbReference type="EMBL" id="JADWND010000013">
    <property type="protein sequence ID" value="MBJ8383278.1"/>
    <property type="molecule type" value="Genomic_DNA"/>
</dbReference>
<protein>
    <recommendedName>
        <fullName evidence="3">Levan regulatory protein</fullName>
    </recommendedName>
</protein>
<proteinExistence type="predicted"/>